<dbReference type="EMBL" id="PITJ01000196">
    <property type="protein sequence ID" value="TBU04013.1"/>
    <property type="molecule type" value="Genomic_DNA"/>
</dbReference>
<accession>A0A4Q9M0M9</accession>
<dbReference type="Proteomes" id="UP000292282">
    <property type="component" value="Unassembled WGS sequence"/>
</dbReference>
<name>A0A4Q9M0M9_9MICR</name>
<protein>
    <submittedName>
        <fullName evidence="2">Uncharacterized protein</fullName>
    </submittedName>
</protein>
<proteinExistence type="predicted"/>
<dbReference type="VEuPathDB" id="MicrosporidiaDB:CWI38_0127p0030"/>
<dbReference type="OrthoDB" id="410404at2759"/>
<evidence type="ECO:0000313" key="1">
    <source>
        <dbReference type="EMBL" id="TBU04013.1"/>
    </source>
</evidence>
<dbReference type="Proteomes" id="UP000292362">
    <property type="component" value="Unassembled WGS sequence"/>
</dbReference>
<sequence length="106" mass="12595">MDQFSKITNGELERIKRFMIISRIQYCHCKKRRLGWLGHVERMFTERAAGKIFKAIPEGKRTRGGPRKRWLDNVEEDLMKLDVIQKEVRSKIENNGEVSFKRLGLF</sequence>
<dbReference type="EMBL" id="PITK01000127">
    <property type="protein sequence ID" value="TBU20135.1"/>
    <property type="molecule type" value="Genomic_DNA"/>
</dbReference>
<organism evidence="2 3">
    <name type="scientific">Hamiltosporidium tvaerminnensis</name>
    <dbReference type="NCBI Taxonomy" id="1176355"/>
    <lineage>
        <taxon>Eukaryota</taxon>
        <taxon>Fungi</taxon>
        <taxon>Fungi incertae sedis</taxon>
        <taxon>Microsporidia</taxon>
        <taxon>Dubosqiidae</taxon>
        <taxon>Hamiltosporidium</taxon>
    </lineage>
</organism>
<dbReference type="VEuPathDB" id="MicrosporidiaDB:CWI37_0196p0030"/>
<evidence type="ECO:0000313" key="3">
    <source>
        <dbReference type="Proteomes" id="UP000292282"/>
    </source>
</evidence>
<dbReference type="AlphaFoldDB" id="A0A4Q9M0M9"/>
<evidence type="ECO:0000313" key="2">
    <source>
        <dbReference type="EMBL" id="TBU20135.1"/>
    </source>
</evidence>
<reference evidence="3 4" key="1">
    <citation type="submission" date="2017-12" db="EMBL/GenBank/DDBJ databases">
        <authorList>
            <person name="Pombert J.-F."/>
            <person name="Haag K.L."/>
            <person name="Ebert D."/>
        </authorList>
    </citation>
    <scope>NUCLEOTIDE SEQUENCE [LARGE SCALE GENOMIC DNA]</scope>
    <source>
        <strain evidence="1">FI-OER-3-3</strain>
        <strain evidence="2">IL-G-3</strain>
    </source>
</reference>
<keyword evidence="3" id="KW-1185">Reference proteome</keyword>
<gene>
    <name evidence="1" type="ORF">CWI37_0196p0030</name>
    <name evidence="2" type="ORF">CWI38_0127p0030</name>
</gene>
<evidence type="ECO:0000313" key="4">
    <source>
        <dbReference type="Proteomes" id="UP000292362"/>
    </source>
</evidence>
<dbReference type="STRING" id="1176355.A0A4Q9M0M9"/>
<comment type="caution">
    <text evidence="2">The sequence shown here is derived from an EMBL/GenBank/DDBJ whole genome shotgun (WGS) entry which is preliminary data.</text>
</comment>